<keyword evidence="1" id="KW-0812">Transmembrane</keyword>
<sequence>MPNVKEAFTELHYLALKGSVCHLLTFILIVGGLKLSLMN</sequence>
<keyword evidence="1" id="KW-1133">Transmembrane helix</keyword>
<proteinExistence type="predicted"/>
<dbReference type="AlphaFoldDB" id="A0A2X2JS41"/>
<dbReference type="Proteomes" id="UP000251241">
    <property type="component" value="Unassembled WGS sequence"/>
</dbReference>
<accession>A0A2X2JS41</accession>
<keyword evidence="1" id="KW-0472">Membrane</keyword>
<organism evidence="2 3">
    <name type="scientific">Sphingobacterium multivorum</name>
    <dbReference type="NCBI Taxonomy" id="28454"/>
    <lineage>
        <taxon>Bacteria</taxon>
        <taxon>Pseudomonadati</taxon>
        <taxon>Bacteroidota</taxon>
        <taxon>Sphingobacteriia</taxon>
        <taxon>Sphingobacteriales</taxon>
        <taxon>Sphingobacteriaceae</taxon>
        <taxon>Sphingobacterium</taxon>
    </lineage>
</organism>
<evidence type="ECO:0000313" key="2">
    <source>
        <dbReference type="EMBL" id="SPZ94583.1"/>
    </source>
</evidence>
<evidence type="ECO:0000256" key="1">
    <source>
        <dbReference type="SAM" id="Phobius"/>
    </source>
</evidence>
<name>A0A2X2JS41_SPHMU</name>
<protein>
    <submittedName>
        <fullName evidence="2">Uncharacterized protein</fullName>
    </submittedName>
</protein>
<reference evidence="2 3" key="1">
    <citation type="submission" date="2018-06" db="EMBL/GenBank/DDBJ databases">
        <authorList>
            <consortium name="Pathogen Informatics"/>
            <person name="Doyle S."/>
        </authorList>
    </citation>
    <scope>NUCLEOTIDE SEQUENCE [LARGE SCALE GENOMIC DNA]</scope>
    <source>
        <strain evidence="2 3">NCTC11343</strain>
    </source>
</reference>
<feature type="transmembrane region" description="Helical" evidence="1">
    <location>
        <begin position="12"/>
        <end position="33"/>
    </location>
</feature>
<evidence type="ECO:0000313" key="3">
    <source>
        <dbReference type="Proteomes" id="UP000251241"/>
    </source>
</evidence>
<dbReference type="EMBL" id="UAUU01000011">
    <property type="protein sequence ID" value="SPZ94583.1"/>
    <property type="molecule type" value="Genomic_DNA"/>
</dbReference>
<gene>
    <name evidence="2" type="ORF">NCTC11343_05395</name>
</gene>